<feature type="transmembrane region" description="Helical" evidence="8">
    <location>
        <begin position="398"/>
        <end position="422"/>
    </location>
</feature>
<evidence type="ECO:0000256" key="1">
    <source>
        <dbReference type="ARBA" id="ARBA00004429"/>
    </source>
</evidence>
<organism evidence="11 12">
    <name type="scientific">Hartmannibacter diazotrophicus</name>
    <dbReference type="NCBI Taxonomy" id="1482074"/>
    <lineage>
        <taxon>Bacteria</taxon>
        <taxon>Pseudomonadati</taxon>
        <taxon>Pseudomonadota</taxon>
        <taxon>Alphaproteobacteria</taxon>
        <taxon>Hyphomicrobiales</taxon>
        <taxon>Pleomorphomonadaceae</taxon>
        <taxon>Hartmannibacter</taxon>
    </lineage>
</organism>
<evidence type="ECO:0000313" key="12">
    <source>
        <dbReference type="Proteomes" id="UP000223606"/>
    </source>
</evidence>
<keyword evidence="12" id="KW-1185">Reference proteome</keyword>
<feature type="domain" description="ABC transmembrane type-1" evidence="10">
    <location>
        <begin position="83"/>
        <end position="290"/>
    </location>
</feature>
<evidence type="ECO:0000259" key="10">
    <source>
        <dbReference type="PROSITE" id="PS50928"/>
    </source>
</evidence>
<feature type="transmembrane region" description="Helical" evidence="8">
    <location>
        <begin position="121"/>
        <end position="139"/>
    </location>
</feature>
<evidence type="ECO:0000256" key="6">
    <source>
        <dbReference type="ARBA" id="ARBA00022989"/>
    </source>
</evidence>
<keyword evidence="2 8" id="KW-0813">Transport</keyword>
<evidence type="ECO:0000256" key="5">
    <source>
        <dbReference type="ARBA" id="ARBA00022692"/>
    </source>
</evidence>
<dbReference type="InterPro" id="IPR000515">
    <property type="entry name" value="MetI-like"/>
</dbReference>
<gene>
    <name evidence="11" type="primary">modB_1</name>
    <name evidence="11" type="ORF">HDIA_0944</name>
</gene>
<evidence type="ECO:0000256" key="2">
    <source>
        <dbReference type="ARBA" id="ARBA00022448"/>
    </source>
</evidence>
<comment type="subcellular location">
    <subcellularLocation>
        <location evidence="1">Cell inner membrane</location>
        <topology evidence="1">Multi-pass membrane protein</topology>
    </subcellularLocation>
    <subcellularLocation>
        <location evidence="8">Cell membrane</location>
        <topology evidence="8">Multi-pass membrane protein</topology>
    </subcellularLocation>
</comment>
<feature type="transmembrane region" description="Helical" evidence="8">
    <location>
        <begin position="442"/>
        <end position="471"/>
    </location>
</feature>
<evidence type="ECO:0000256" key="4">
    <source>
        <dbReference type="ARBA" id="ARBA00022519"/>
    </source>
</evidence>
<dbReference type="PANTHER" id="PTHR43357:SF3">
    <property type="entry name" value="FE(3+)-TRANSPORT SYSTEM PERMEASE PROTEIN FBPB 2"/>
    <property type="match status" value="1"/>
</dbReference>
<feature type="transmembrane region" description="Helical" evidence="8">
    <location>
        <begin position="550"/>
        <end position="569"/>
    </location>
</feature>
<feature type="transmembrane region" description="Helical" evidence="8">
    <location>
        <begin position="271"/>
        <end position="289"/>
    </location>
</feature>
<evidence type="ECO:0000313" key="11">
    <source>
        <dbReference type="EMBL" id="SON54485.1"/>
    </source>
</evidence>
<reference evidence="12" key="1">
    <citation type="submission" date="2017-09" db="EMBL/GenBank/DDBJ databases">
        <title>Genome sequence of Nannocystis excedens DSM 71.</title>
        <authorList>
            <person name="Blom J."/>
        </authorList>
    </citation>
    <scope>NUCLEOTIDE SEQUENCE [LARGE SCALE GENOMIC DNA]</scope>
    <source>
        <strain evidence="12">type strain: E19</strain>
    </source>
</reference>
<evidence type="ECO:0000256" key="8">
    <source>
        <dbReference type="RuleBase" id="RU363032"/>
    </source>
</evidence>
<dbReference type="Pfam" id="PF00528">
    <property type="entry name" value="BPD_transp_1"/>
    <property type="match status" value="1"/>
</dbReference>
<keyword evidence="7 8" id="KW-0472">Membrane</keyword>
<feature type="transmembrane region" description="Helical" evidence="8">
    <location>
        <begin position="217"/>
        <end position="238"/>
    </location>
</feature>
<name>A0A2C9D4R3_9HYPH</name>
<comment type="similarity">
    <text evidence="8">Belongs to the binding-protein-dependent transport system permease family.</text>
</comment>
<feature type="transmembrane region" description="Helical" evidence="8">
    <location>
        <begin position="358"/>
        <end position="386"/>
    </location>
</feature>
<feature type="compositionally biased region" description="Basic and acidic residues" evidence="9">
    <location>
        <begin position="1"/>
        <end position="11"/>
    </location>
</feature>
<accession>A0A2C9D4R3</accession>
<feature type="transmembrane region" description="Helical" evidence="8">
    <location>
        <begin position="169"/>
        <end position="189"/>
    </location>
</feature>
<evidence type="ECO:0000256" key="9">
    <source>
        <dbReference type="SAM" id="MobiDB-lite"/>
    </source>
</evidence>
<feature type="domain" description="ABC transmembrane type-1" evidence="10">
    <location>
        <begin position="362"/>
        <end position="570"/>
    </location>
</feature>
<feature type="region of interest" description="Disordered" evidence="9">
    <location>
        <begin position="1"/>
        <end position="31"/>
    </location>
</feature>
<dbReference type="InterPro" id="IPR035906">
    <property type="entry name" value="MetI-like_sf"/>
</dbReference>
<proteinExistence type="inferred from homology"/>
<feature type="compositionally biased region" description="Low complexity" evidence="9">
    <location>
        <begin position="13"/>
        <end position="31"/>
    </location>
</feature>
<dbReference type="SUPFAM" id="SSF161098">
    <property type="entry name" value="MetI-like"/>
    <property type="match status" value="2"/>
</dbReference>
<dbReference type="FunFam" id="1.10.3720.10:FF:000088">
    <property type="entry name" value="Iron(III) ABC transporter, permease protein"/>
    <property type="match status" value="1"/>
</dbReference>
<dbReference type="GO" id="GO:0055085">
    <property type="term" value="P:transmembrane transport"/>
    <property type="evidence" value="ECO:0007669"/>
    <property type="project" value="InterPro"/>
</dbReference>
<evidence type="ECO:0000256" key="3">
    <source>
        <dbReference type="ARBA" id="ARBA00022475"/>
    </source>
</evidence>
<dbReference type="AlphaFoldDB" id="A0A2C9D4R3"/>
<dbReference type="GO" id="GO:0005886">
    <property type="term" value="C:plasma membrane"/>
    <property type="evidence" value="ECO:0007669"/>
    <property type="project" value="UniProtKB-SubCell"/>
</dbReference>
<feature type="transmembrane region" description="Helical" evidence="8">
    <location>
        <begin position="87"/>
        <end position="109"/>
    </location>
</feature>
<dbReference type="CDD" id="cd06261">
    <property type="entry name" value="TM_PBP2"/>
    <property type="match status" value="2"/>
</dbReference>
<dbReference type="Proteomes" id="UP000223606">
    <property type="component" value="Chromosome 1"/>
</dbReference>
<dbReference type="PANTHER" id="PTHR43357">
    <property type="entry name" value="INNER MEMBRANE ABC TRANSPORTER PERMEASE PROTEIN YDCV"/>
    <property type="match status" value="1"/>
</dbReference>
<keyword evidence="4" id="KW-0997">Cell inner membrane</keyword>
<evidence type="ECO:0000256" key="7">
    <source>
        <dbReference type="ARBA" id="ARBA00023136"/>
    </source>
</evidence>
<keyword evidence="5 8" id="KW-0812">Transmembrane</keyword>
<feature type="transmembrane region" description="Helical" evidence="8">
    <location>
        <begin position="492"/>
        <end position="514"/>
    </location>
</feature>
<feature type="transmembrane region" description="Helical" evidence="8">
    <location>
        <begin position="320"/>
        <end position="346"/>
    </location>
</feature>
<keyword evidence="3" id="KW-1003">Cell membrane</keyword>
<dbReference type="KEGG" id="hdi:HDIA_0944"/>
<protein>
    <submittedName>
        <fullName evidence="11">Molybdenum transport system permease protein ModB</fullName>
    </submittedName>
</protein>
<keyword evidence="6 8" id="KW-1133">Transmembrane helix</keyword>
<dbReference type="PROSITE" id="PS50928">
    <property type="entry name" value="ABC_TM1"/>
    <property type="match status" value="2"/>
</dbReference>
<sequence>MGAAADSDRKPRAMTAASPASSSSARPGARYPAPRSRMGFLGALTICVIALVALPVAGLVYFALQGSGDLWPHLIRNVIPVAVRTSVLLLLGVGAMVACIGVGAAWLIANFRFPGRRILEWALLLPLAVPSYIVAYAYLDVMHPVGPVQSTIRAILGITNPRDLWFPEIRSLGGAIVLLGFVLYPYVYLPVRALFMMQSPTVIEVARTLGAGPARSFFSVALPLARPAIAVGTSLALMEALNDIGASEFLGVRTLTVAIYTTWVTRSSIEGAAQIALLMLTIVLLLIFVEHAARERQRFVGRAGRQHQIVPADLHGWRGLLATAACALPVFLGFGIPASYLVYAAWHRFTEFGLPADLGIWIGNTMAAAVAATVVTIVLGLVLGYAQRFSRSPNARTFVRLAGIGYTIPGTVLAVGLLVPLASFDNVVADFFRDHFDIRTGLILSGSGGALVLAYVIRFLAISFGSIEAGLAKVSPSLDMAARCLGGGHFRLLTRIHAPMLAPAITAAALLVFVDCMKELPITLLLRPFNFETLATYVYGEAARGTYEDGAIAALTIVIVGMIPIIFLARSSFRDSRQGASSRSGR</sequence>
<feature type="transmembrane region" description="Helical" evidence="8">
    <location>
        <begin position="40"/>
        <end position="64"/>
    </location>
</feature>
<dbReference type="EMBL" id="LT960614">
    <property type="protein sequence ID" value="SON54485.1"/>
    <property type="molecule type" value="Genomic_DNA"/>
</dbReference>
<dbReference type="Gene3D" id="1.10.3720.10">
    <property type="entry name" value="MetI-like"/>
    <property type="match status" value="2"/>
</dbReference>